<dbReference type="AlphaFoldDB" id="A0A0E9QFR5"/>
<name>A0A0E9QFR5_ANGAN</name>
<sequence length="47" mass="5325">MHIPSSLLCKFLYELHKCQYKMSFTVSFLSPSLPVFKGSLIPAAHNL</sequence>
<reference evidence="1" key="2">
    <citation type="journal article" date="2015" name="Fish Shellfish Immunol.">
        <title>Early steps in the European eel (Anguilla anguilla)-Vibrio vulnificus interaction in the gills: Role of the RtxA13 toxin.</title>
        <authorList>
            <person name="Callol A."/>
            <person name="Pajuelo D."/>
            <person name="Ebbesson L."/>
            <person name="Teles M."/>
            <person name="MacKenzie S."/>
            <person name="Amaro C."/>
        </authorList>
    </citation>
    <scope>NUCLEOTIDE SEQUENCE</scope>
</reference>
<dbReference type="EMBL" id="GBXM01093255">
    <property type="protein sequence ID" value="JAH15322.1"/>
    <property type="molecule type" value="Transcribed_RNA"/>
</dbReference>
<organism evidence="1">
    <name type="scientific">Anguilla anguilla</name>
    <name type="common">European freshwater eel</name>
    <name type="synonym">Muraena anguilla</name>
    <dbReference type="NCBI Taxonomy" id="7936"/>
    <lineage>
        <taxon>Eukaryota</taxon>
        <taxon>Metazoa</taxon>
        <taxon>Chordata</taxon>
        <taxon>Craniata</taxon>
        <taxon>Vertebrata</taxon>
        <taxon>Euteleostomi</taxon>
        <taxon>Actinopterygii</taxon>
        <taxon>Neopterygii</taxon>
        <taxon>Teleostei</taxon>
        <taxon>Anguilliformes</taxon>
        <taxon>Anguillidae</taxon>
        <taxon>Anguilla</taxon>
    </lineage>
</organism>
<proteinExistence type="predicted"/>
<protein>
    <submittedName>
        <fullName evidence="1">Uncharacterized protein</fullName>
    </submittedName>
</protein>
<reference evidence="1" key="1">
    <citation type="submission" date="2014-11" db="EMBL/GenBank/DDBJ databases">
        <authorList>
            <person name="Amaro Gonzalez C."/>
        </authorList>
    </citation>
    <scope>NUCLEOTIDE SEQUENCE</scope>
</reference>
<evidence type="ECO:0000313" key="1">
    <source>
        <dbReference type="EMBL" id="JAH15322.1"/>
    </source>
</evidence>
<accession>A0A0E9QFR5</accession>